<dbReference type="EMBL" id="JADINH010000142">
    <property type="protein sequence ID" value="MBO8416042.1"/>
    <property type="molecule type" value="Genomic_DNA"/>
</dbReference>
<sequence>MSDDNDFAKMLAEEHSLPEDISFAHAMREEGIQKIKQDKVEKKSQLLDKETAKVRQEAAVTDRKEAELEASSAFVPMVDPNEVLSFRREGVQPFVLTKLKKGEYIEADYIDLHGKTVEDAYTLVMRFLEHARREEFRCVLIIHGKGAKGPQKALLKSYTAHWLRQIPDVLAYHSAPEWKGGTGSVMVILKKGDKMKAVNREEHARRQVSRSANWK</sequence>
<dbReference type="SMART" id="SM00463">
    <property type="entry name" value="SMR"/>
    <property type="match status" value="1"/>
</dbReference>
<dbReference type="Proteomes" id="UP000823631">
    <property type="component" value="Unassembled WGS sequence"/>
</dbReference>
<feature type="domain" description="Smr" evidence="1">
    <location>
        <begin position="110"/>
        <end position="190"/>
    </location>
</feature>
<dbReference type="Pfam" id="PF01713">
    <property type="entry name" value="Smr"/>
    <property type="match status" value="1"/>
</dbReference>
<dbReference type="PROSITE" id="PS50828">
    <property type="entry name" value="SMR"/>
    <property type="match status" value="1"/>
</dbReference>
<proteinExistence type="predicted"/>
<dbReference type="PANTHER" id="PTHR35562">
    <property type="entry name" value="DNA ENDONUCLEASE SMRA-RELATED"/>
    <property type="match status" value="1"/>
</dbReference>
<reference evidence="2" key="2">
    <citation type="journal article" date="2021" name="PeerJ">
        <title>Extensive microbial diversity within the chicken gut microbiome revealed by metagenomics and culture.</title>
        <authorList>
            <person name="Gilroy R."/>
            <person name="Ravi A."/>
            <person name="Getino M."/>
            <person name="Pursley I."/>
            <person name="Horton D.L."/>
            <person name="Alikhan N.F."/>
            <person name="Baker D."/>
            <person name="Gharbi K."/>
            <person name="Hall N."/>
            <person name="Watson M."/>
            <person name="Adriaenssens E.M."/>
            <person name="Foster-Nyarko E."/>
            <person name="Jarju S."/>
            <person name="Secka A."/>
            <person name="Antonio M."/>
            <person name="Oren A."/>
            <person name="Chaudhuri R.R."/>
            <person name="La Ragione R."/>
            <person name="Hildebrand F."/>
            <person name="Pallen M.J."/>
        </authorList>
    </citation>
    <scope>NUCLEOTIDE SEQUENCE</scope>
    <source>
        <strain evidence="2">17213</strain>
    </source>
</reference>
<organism evidence="2 3">
    <name type="scientific">Candidatus Avisuccinivibrio stercorigallinarum</name>
    <dbReference type="NCBI Taxonomy" id="2840704"/>
    <lineage>
        <taxon>Bacteria</taxon>
        <taxon>Pseudomonadati</taxon>
        <taxon>Pseudomonadota</taxon>
        <taxon>Gammaproteobacteria</taxon>
        <taxon>Aeromonadales</taxon>
        <taxon>Succinivibrionaceae</taxon>
        <taxon>Succinivibrionaceae incertae sedis</taxon>
        <taxon>Candidatus Avisuccinivibrio</taxon>
    </lineage>
</organism>
<reference evidence="2" key="1">
    <citation type="submission" date="2020-10" db="EMBL/GenBank/DDBJ databases">
        <authorList>
            <person name="Gilroy R."/>
        </authorList>
    </citation>
    <scope>NUCLEOTIDE SEQUENCE</scope>
    <source>
        <strain evidence="2">17213</strain>
    </source>
</reference>
<dbReference type="PANTHER" id="PTHR35562:SF2">
    <property type="entry name" value="DNA ENDONUCLEASE SMRA-RELATED"/>
    <property type="match status" value="1"/>
</dbReference>
<dbReference type="GO" id="GO:0004520">
    <property type="term" value="F:DNA endonuclease activity"/>
    <property type="evidence" value="ECO:0007669"/>
    <property type="project" value="TreeGrafter"/>
</dbReference>
<dbReference type="InterPro" id="IPR002625">
    <property type="entry name" value="Smr_dom"/>
</dbReference>
<protein>
    <submittedName>
        <fullName evidence="2">Smr/MutS family protein</fullName>
    </submittedName>
</protein>
<gene>
    <name evidence="2" type="ORF">IAB19_06665</name>
</gene>
<evidence type="ECO:0000313" key="3">
    <source>
        <dbReference type="Proteomes" id="UP000823631"/>
    </source>
</evidence>
<evidence type="ECO:0000259" key="1">
    <source>
        <dbReference type="PROSITE" id="PS50828"/>
    </source>
</evidence>
<evidence type="ECO:0000313" key="2">
    <source>
        <dbReference type="EMBL" id="MBO8416042.1"/>
    </source>
</evidence>
<comment type="caution">
    <text evidence="2">The sequence shown here is derived from an EMBL/GenBank/DDBJ whole genome shotgun (WGS) entry which is preliminary data.</text>
</comment>
<accession>A0A9D9DBV0</accession>
<dbReference type="SUPFAM" id="SSF160443">
    <property type="entry name" value="SMR domain-like"/>
    <property type="match status" value="1"/>
</dbReference>
<dbReference type="AlphaFoldDB" id="A0A9D9DBV0"/>
<name>A0A9D9DBV0_9GAMM</name>
<dbReference type="InterPro" id="IPR036063">
    <property type="entry name" value="Smr_dom_sf"/>
</dbReference>
<dbReference type="Gene3D" id="3.30.1370.110">
    <property type="match status" value="1"/>
</dbReference>